<evidence type="ECO:0000313" key="3">
    <source>
        <dbReference type="EMBL" id="MBW4465717.1"/>
    </source>
</evidence>
<dbReference type="Pfam" id="PF00665">
    <property type="entry name" value="rve"/>
    <property type="match status" value="1"/>
</dbReference>
<dbReference type="PROSITE" id="PS50994">
    <property type="entry name" value="INTEGRASE"/>
    <property type="match status" value="1"/>
</dbReference>
<dbReference type="Proteomes" id="UP000707356">
    <property type="component" value="Unassembled WGS sequence"/>
</dbReference>
<reference evidence="3" key="1">
    <citation type="submission" date="2021-05" db="EMBL/GenBank/DDBJ databases">
        <authorList>
            <person name="Pietrasiak N."/>
            <person name="Ward R."/>
            <person name="Stajich J.E."/>
            <person name="Kurbessoian T."/>
        </authorList>
    </citation>
    <scope>NUCLEOTIDE SEQUENCE</scope>
    <source>
        <strain evidence="3">GSE-TBD4-15B</strain>
    </source>
</reference>
<name>A0A951PAJ2_9CYAN</name>
<organism evidence="3 4">
    <name type="scientific">Pegethrix bostrychoides GSE-TBD4-15B</name>
    <dbReference type="NCBI Taxonomy" id="2839662"/>
    <lineage>
        <taxon>Bacteria</taxon>
        <taxon>Bacillati</taxon>
        <taxon>Cyanobacteriota</taxon>
        <taxon>Cyanophyceae</taxon>
        <taxon>Oculatellales</taxon>
        <taxon>Oculatellaceae</taxon>
        <taxon>Pegethrix</taxon>
    </lineage>
</organism>
<dbReference type="InterPro" id="IPR001584">
    <property type="entry name" value="Integrase_cat-core"/>
</dbReference>
<reference evidence="3" key="2">
    <citation type="journal article" date="2022" name="Microbiol. Resour. Announc.">
        <title>Metagenome Sequencing to Explore Phylogenomics of Terrestrial Cyanobacteria.</title>
        <authorList>
            <person name="Ward R.D."/>
            <person name="Stajich J.E."/>
            <person name="Johansen J.R."/>
            <person name="Huntemann M."/>
            <person name="Clum A."/>
            <person name="Foster B."/>
            <person name="Foster B."/>
            <person name="Roux S."/>
            <person name="Palaniappan K."/>
            <person name="Varghese N."/>
            <person name="Mukherjee S."/>
            <person name="Reddy T.B.K."/>
            <person name="Daum C."/>
            <person name="Copeland A."/>
            <person name="Chen I.A."/>
            <person name="Ivanova N.N."/>
            <person name="Kyrpides N.C."/>
            <person name="Shapiro N."/>
            <person name="Eloe-Fadrosh E.A."/>
            <person name="Pietrasiak N."/>
        </authorList>
    </citation>
    <scope>NUCLEOTIDE SEQUENCE</scope>
    <source>
        <strain evidence="3">GSE-TBD4-15B</strain>
    </source>
</reference>
<comment type="function">
    <text evidence="1">Involved in the transposition of the insertion sequence.</text>
</comment>
<dbReference type="InterPro" id="IPR036397">
    <property type="entry name" value="RNaseH_sf"/>
</dbReference>
<dbReference type="InterPro" id="IPR050900">
    <property type="entry name" value="Transposase_IS3/IS150/IS904"/>
</dbReference>
<dbReference type="AlphaFoldDB" id="A0A951PAJ2"/>
<dbReference type="InterPro" id="IPR025948">
    <property type="entry name" value="HTH-like_dom"/>
</dbReference>
<dbReference type="PANTHER" id="PTHR46889">
    <property type="entry name" value="TRANSPOSASE INSF FOR INSERTION SEQUENCE IS3B-RELATED"/>
    <property type="match status" value="1"/>
</dbReference>
<dbReference type="Gene3D" id="3.30.420.10">
    <property type="entry name" value="Ribonuclease H-like superfamily/Ribonuclease H"/>
    <property type="match status" value="1"/>
</dbReference>
<dbReference type="SUPFAM" id="SSF53098">
    <property type="entry name" value="Ribonuclease H-like"/>
    <property type="match status" value="1"/>
</dbReference>
<dbReference type="GO" id="GO:0003676">
    <property type="term" value="F:nucleic acid binding"/>
    <property type="evidence" value="ECO:0007669"/>
    <property type="project" value="InterPro"/>
</dbReference>
<feature type="domain" description="Integrase catalytic" evidence="2">
    <location>
        <begin position="53"/>
        <end position="165"/>
    </location>
</feature>
<comment type="caution">
    <text evidence="3">The sequence shown here is derived from an EMBL/GenBank/DDBJ whole genome shotgun (WGS) entry which is preliminary data.</text>
</comment>
<dbReference type="GO" id="GO:0015074">
    <property type="term" value="P:DNA integration"/>
    <property type="evidence" value="ECO:0007669"/>
    <property type="project" value="InterPro"/>
</dbReference>
<evidence type="ECO:0000256" key="1">
    <source>
        <dbReference type="ARBA" id="ARBA00002286"/>
    </source>
</evidence>
<sequence length="165" mass="19480">MRRLRKTGQVAKLVTKLLRFLREQGYPVNRKRVQRLMRKLGIEAIYCKPHLSMPHQPHRVYPDLLRNLAIDRANQVWSTDITYLLVLRGHFYLVAIMDWWSRKVLSWQIPNSLDVAFCVEALQAALESYGRPDIFNSDQGSQFTSNVRVAYDYEQATDWQRMPDL</sequence>
<dbReference type="Pfam" id="PF13276">
    <property type="entry name" value="HTH_21"/>
    <property type="match status" value="1"/>
</dbReference>
<dbReference type="InterPro" id="IPR012337">
    <property type="entry name" value="RNaseH-like_sf"/>
</dbReference>
<protein>
    <submittedName>
        <fullName evidence="3">DDE-type integrase/transposase/recombinase</fullName>
    </submittedName>
</protein>
<dbReference type="EMBL" id="JAHHHV010000061">
    <property type="protein sequence ID" value="MBW4465717.1"/>
    <property type="molecule type" value="Genomic_DNA"/>
</dbReference>
<evidence type="ECO:0000313" key="4">
    <source>
        <dbReference type="Proteomes" id="UP000707356"/>
    </source>
</evidence>
<proteinExistence type="predicted"/>
<evidence type="ECO:0000259" key="2">
    <source>
        <dbReference type="PROSITE" id="PS50994"/>
    </source>
</evidence>
<accession>A0A951PAJ2</accession>
<gene>
    <name evidence="3" type="ORF">KME07_09805</name>
</gene>
<dbReference type="PANTHER" id="PTHR46889:SF4">
    <property type="entry name" value="TRANSPOSASE INSO FOR INSERTION SEQUENCE ELEMENT IS911B-RELATED"/>
    <property type="match status" value="1"/>
</dbReference>